<dbReference type="InterPro" id="IPR055411">
    <property type="entry name" value="LRR_FXL15/At3g58940/PEG3-like"/>
</dbReference>
<dbReference type="CDD" id="cd22164">
    <property type="entry name" value="F-box_AtSKIP19-like"/>
    <property type="match status" value="1"/>
</dbReference>
<dbReference type="Pfam" id="PF13516">
    <property type="entry name" value="LRR_6"/>
    <property type="match status" value="1"/>
</dbReference>
<feature type="domain" description="F-box" evidence="1">
    <location>
        <begin position="11"/>
        <end position="58"/>
    </location>
</feature>
<name>A0A2N9GBS0_FAGSY</name>
<dbReference type="InterPro" id="IPR001611">
    <property type="entry name" value="Leu-rich_rpt"/>
</dbReference>
<dbReference type="InterPro" id="IPR001810">
    <property type="entry name" value="F-box_dom"/>
</dbReference>
<dbReference type="AlphaFoldDB" id="A0A2N9GBS0"/>
<dbReference type="SMART" id="SM00367">
    <property type="entry name" value="LRR_CC"/>
    <property type="match status" value="4"/>
</dbReference>
<dbReference type="SUPFAM" id="SSF52047">
    <property type="entry name" value="RNI-like"/>
    <property type="match status" value="1"/>
</dbReference>
<organism evidence="2">
    <name type="scientific">Fagus sylvatica</name>
    <name type="common">Beechnut</name>
    <dbReference type="NCBI Taxonomy" id="28930"/>
    <lineage>
        <taxon>Eukaryota</taxon>
        <taxon>Viridiplantae</taxon>
        <taxon>Streptophyta</taxon>
        <taxon>Embryophyta</taxon>
        <taxon>Tracheophyta</taxon>
        <taxon>Spermatophyta</taxon>
        <taxon>Magnoliopsida</taxon>
        <taxon>eudicotyledons</taxon>
        <taxon>Gunneridae</taxon>
        <taxon>Pentapetalae</taxon>
        <taxon>rosids</taxon>
        <taxon>fabids</taxon>
        <taxon>Fagales</taxon>
        <taxon>Fagaceae</taxon>
        <taxon>Fagus</taxon>
    </lineage>
</organism>
<dbReference type="PROSITE" id="PS50181">
    <property type="entry name" value="FBOX"/>
    <property type="match status" value="1"/>
</dbReference>
<dbReference type="Gene3D" id="3.80.10.10">
    <property type="entry name" value="Ribonuclease Inhibitor"/>
    <property type="match status" value="1"/>
</dbReference>
<dbReference type="PANTHER" id="PTHR38926">
    <property type="entry name" value="F-BOX DOMAIN CONTAINING PROTEIN, EXPRESSED"/>
    <property type="match status" value="1"/>
</dbReference>
<sequence>MESPSSSSEQYRNWLELPRDVTASILQRLGAIEILMSAQHVCMTWYNLCKEPSMWRTIEMHNLDDLWIMPYDPEKMCRNAVDRSSGQLVDINLEFFVSDDLLNYIALSSSQLRRVRLVSCNSISDKGLSEAAAKLPLLEELDLSLCAFTKETLEVVGCCCPLLKSLKLNRRGYRRPHLHHDEEVLAVAENMPELRHLQLFGNTLTDWGLEAILNGCPHLESLDLRRCFNVDLSGNLERRCEGIKNLWLPYDAADDYELDPESDIGSVDYHYTMDYDDFTVYHEYDESSGHSDSPRHGYIYDGEELIFF</sequence>
<evidence type="ECO:0000313" key="2">
    <source>
        <dbReference type="EMBL" id="SPC96574.1"/>
    </source>
</evidence>
<dbReference type="EMBL" id="OIVN01001680">
    <property type="protein sequence ID" value="SPC96574.1"/>
    <property type="molecule type" value="Genomic_DNA"/>
</dbReference>
<dbReference type="Pfam" id="PF12937">
    <property type="entry name" value="F-box-like"/>
    <property type="match status" value="1"/>
</dbReference>
<dbReference type="Pfam" id="PF24758">
    <property type="entry name" value="LRR_At5g56370"/>
    <property type="match status" value="1"/>
</dbReference>
<dbReference type="PANTHER" id="PTHR38926:SF2">
    <property type="entry name" value="F-BOX_LRR-REPEAT PROTEIN 21-RELATED"/>
    <property type="match status" value="1"/>
</dbReference>
<reference evidence="2" key="1">
    <citation type="submission" date="2018-02" db="EMBL/GenBank/DDBJ databases">
        <authorList>
            <person name="Cohen D.B."/>
            <person name="Kent A.D."/>
        </authorList>
    </citation>
    <scope>NUCLEOTIDE SEQUENCE</scope>
</reference>
<gene>
    <name evidence="2" type="ORF">FSB_LOCUS24456</name>
</gene>
<evidence type="ECO:0000259" key="1">
    <source>
        <dbReference type="PROSITE" id="PS50181"/>
    </source>
</evidence>
<protein>
    <recommendedName>
        <fullName evidence="1">F-box domain-containing protein</fullName>
    </recommendedName>
</protein>
<dbReference type="Gene3D" id="1.20.1280.50">
    <property type="match status" value="1"/>
</dbReference>
<proteinExistence type="predicted"/>
<dbReference type="InterPro" id="IPR032675">
    <property type="entry name" value="LRR_dom_sf"/>
</dbReference>
<accession>A0A2N9GBS0</accession>
<dbReference type="InterPro" id="IPR006553">
    <property type="entry name" value="Leu-rich_rpt_Cys-con_subtyp"/>
</dbReference>